<dbReference type="InterPro" id="IPR036188">
    <property type="entry name" value="FAD/NAD-bd_sf"/>
</dbReference>
<evidence type="ECO:0000259" key="1">
    <source>
        <dbReference type="Pfam" id="PF01593"/>
    </source>
</evidence>
<evidence type="ECO:0000313" key="3">
    <source>
        <dbReference type="Proteomes" id="UP000195981"/>
    </source>
</evidence>
<dbReference type="Pfam" id="PF01593">
    <property type="entry name" value="Amino_oxidase"/>
    <property type="match status" value="1"/>
</dbReference>
<dbReference type="RefSeq" id="WP_087102079.1">
    <property type="nucleotide sequence ID" value="NZ_FWFG01000014.1"/>
</dbReference>
<dbReference type="InterPro" id="IPR002937">
    <property type="entry name" value="Amino_oxidase"/>
</dbReference>
<keyword evidence="3" id="KW-1185">Reference proteome</keyword>
<protein>
    <recommendedName>
        <fullName evidence="1">Amine oxidase domain-containing protein</fullName>
    </recommendedName>
</protein>
<accession>A0A1X6WTH6</accession>
<dbReference type="Gene3D" id="3.50.50.60">
    <property type="entry name" value="FAD/NAD(P)-binding domain"/>
    <property type="match status" value="1"/>
</dbReference>
<dbReference type="EMBL" id="FWFG01000014">
    <property type="protein sequence ID" value="SLM88394.1"/>
    <property type="molecule type" value="Genomic_DNA"/>
</dbReference>
<dbReference type="PANTHER" id="PTHR43734:SF4">
    <property type="entry name" value="AMINE OXIDASE DOMAIN-CONTAINING PROTEIN"/>
    <property type="match status" value="1"/>
</dbReference>
<organism evidence="2 3">
    <name type="scientific">Brachybacterium nesterenkovii</name>
    <dbReference type="NCBI Taxonomy" id="47847"/>
    <lineage>
        <taxon>Bacteria</taxon>
        <taxon>Bacillati</taxon>
        <taxon>Actinomycetota</taxon>
        <taxon>Actinomycetes</taxon>
        <taxon>Micrococcales</taxon>
        <taxon>Dermabacteraceae</taxon>
        <taxon>Brachybacterium</taxon>
    </lineage>
</organism>
<gene>
    <name evidence="2" type="ORF">FM110_01735</name>
</gene>
<dbReference type="PANTHER" id="PTHR43734">
    <property type="entry name" value="PHYTOENE DESATURASE"/>
    <property type="match status" value="1"/>
</dbReference>
<dbReference type="Proteomes" id="UP000195981">
    <property type="component" value="Unassembled WGS sequence"/>
</dbReference>
<dbReference type="AlphaFoldDB" id="A0A1X6WTH6"/>
<reference evidence="2 3" key="1">
    <citation type="submission" date="2017-02" db="EMBL/GenBank/DDBJ databases">
        <authorList>
            <person name="Peterson S.W."/>
        </authorList>
    </citation>
    <scope>NUCLEOTIDE SEQUENCE [LARGE SCALE GENOMIC DNA]</scope>
    <source>
        <strain evidence="2 3">CIP104813</strain>
    </source>
</reference>
<dbReference type="SUPFAM" id="SSF51971">
    <property type="entry name" value="Nucleotide-binding domain"/>
    <property type="match status" value="1"/>
</dbReference>
<sequence>MTASDRTDDPRRGDGLLSTDVLVIGAGPTGIGAAVRLAETGTDHLVVDAFDAPGGMAGTFSDDSGFAWDLGGHVIHSHFPSFDAAVEASGAPMNQVLRNGWVWLRGDDPDSLVPAPLQAQLDAIPEDIDPHAPAANLAEYYRNSFGQDLVDRFFTGYNEKMWTIPLEEVDHAWTSLRSGGSSRNVPRLTLAKDFVRSAETFPYPRGGTGELWRRIIETQARPEAFRFGVRVDSLDVQGHRALLSDGTEVRYRHLISTAPMTWMLRQIGRDDDAALLRASSGTAIGLGYRGEVPAALRGMTWLYCPDRDVPWYRGTVMSTYDPGTSPEGCWSMLVEVPDMEAVGGRRWSTEDATAACIDSLAILGADPSALVTTWSTDIPMAYPVPTLGRDALLRDADAELLTHDIRSRGRFGGWRYESCNQDYSWAQGIQAVDAALTGAVEDVLWEPEKY</sequence>
<dbReference type="OrthoDB" id="4246007at2"/>
<evidence type="ECO:0000313" key="2">
    <source>
        <dbReference type="EMBL" id="SLM88394.1"/>
    </source>
</evidence>
<name>A0A1X6WTH6_9MICO</name>
<dbReference type="GO" id="GO:0016491">
    <property type="term" value="F:oxidoreductase activity"/>
    <property type="evidence" value="ECO:0007669"/>
    <property type="project" value="InterPro"/>
</dbReference>
<feature type="domain" description="Amine oxidase" evidence="1">
    <location>
        <begin position="29"/>
        <end position="397"/>
    </location>
</feature>
<proteinExistence type="predicted"/>